<dbReference type="EMBL" id="CADCVE010000015">
    <property type="protein sequence ID" value="CAA9443839.1"/>
    <property type="molecule type" value="Genomic_DNA"/>
</dbReference>
<accession>A0A6J4QGX4</accession>
<feature type="non-terminal residue" evidence="2">
    <location>
        <position position="64"/>
    </location>
</feature>
<protein>
    <submittedName>
        <fullName evidence="2">Uncharacterized protein</fullName>
    </submittedName>
</protein>
<gene>
    <name evidence="2" type="ORF">AVDCRST_MAG28-778</name>
</gene>
<proteinExistence type="predicted"/>
<organism evidence="2">
    <name type="scientific">uncultured Rubrobacteraceae bacterium</name>
    <dbReference type="NCBI Taxonomy" id="349277"/>
    <lineage>
        <taxon>Bacteria</taxon>
        <taxon>Bacillati</taxon>
        <taxon>Actinomycetota</taxon>
        <taxon>Rubrobacteria</taxon>
        <taxon>Rubrobacterales</taxon>
        <taxon>Rubrobacteraceae</taxon>
        <taxon>environmental samples</taxon>
    </lineage>
</organism>
<feature type="region of interest" description="Disordered" evidence="1">
    <location>
        <begin position="1"/>
        <end position="29"/>
    </location>
</feature>
<evidence type="ECO:0000256" key="1">
    <source>
        <dbReference type="SAM" id="MobiDB-lite"/>
    </source>
</evidence>
<feature type="non-terminal residue" evidence="2">
    <location>
        <position position="1"/>
    </location>
</feature>
<reference evidence="2" key="1">
    <citation type="submission" date="2020-02" db="EMBL/GenBank/DDBJ databases">
        <authorList>
            <person name="Meier V. D."/>
        </authorList>
    </citation>
    <scope>NUCLEOTIDE SEQUENCE</scope>
    <source>
        <strain evidence="2">AVDCRST_MAG28</strain>
    </source>
</reference>
<name>A0A6J4QGX4_9ACTN</name>
<dbReference type="AlphaFoldDB" id="A0A6J4QGX4"/>
<evidence type="ECO:0000313" key="2">
    <source>
        <dbReference type="EMBL" id="CAA9443839.1"/>
    </source>
</evidence>
<sequence length="64" mass="7304">EEVGAVDVRAGDDAGGCRPRAGADRTGSGSEFRWRRRRYLTDARVRRRAHSLRAPRPPRFREVL</sequence>